<dbReference type="InterPro" id="IPR023642">
    <property type="entry name" value="DNA_primase_lsu_PriL"/>
</dbReference>
<protein>
    <recommendedName>
        <fullName evidence="7">DNA primase large subunit PriL</fullName>
    </recommendedName>
</protein>
<evidence type="ECO:0000256" key="1">
    <source>
        <dbReference type="ARBA" id="ARBA00022485"/>
    </source>
</evidence>
<reference evidence="9 12" key="1">
    <citation type="journal article" date="2021" name="Environ. Microbiol.">
        <title>New insights into the diversity and evolution of the archaeal mobilome from three complete genomes of Saccharolobus shibatae.</title>
        <authorList>
            <person name="Medvedeva S."/>
            <person name="Brandt D."/>
            <person name="Cvirkaite-Krupovic V."/>
            <person name="Liu Y."/>
            <person name="Severinov K."/>
            <person name="Ishino S."/>
            <person name="Ishino Y."/>
            <person name="Prangishvili D."/>
            <person name="Kalinowski J."/>
            <person name="Krupovic M."/>
        </authorList>
    </citation>
    <scope>NUCLEOTIDE SEQUENCE</scope>
    <source>
        <strain evidence="9">BEU9</strain>
        <strain evidence="10 12">S38A</strain>
    </source>
</reference>
<name>A0A8F5BXJ5_9CREN</name>
<keyword evidence="2 7" id="KW-0639">Primosome</keyword>
<evidence type="ECO:0000256" key="7">
    <source>
        <dbReference type="HAMAP-Rule" id="MF_00701"/>
    </source>
</evidence>
<feature type="binding site" evidence="7">
    <location>
        <position position="289"/>
    </location>
    <ligand>
        <name>[4Fe-4S] cluster</name>
        <dbReference type="ChEBI" id="CHEBI:49883"/>
    </ligand>
</feature>
<dbReference type="EMBL" id="CP077713">
    <property type="protein sequence ID" value="QXJ36306.1"/>
    <property type="molecule type" value="Genomic_DNA"/>
</dbReference>
<keyword evidence="1 7" id="KW-0004">4Fe-4S</keyword>
<evidence type="ECO:0000256" key="6">
    <source>
        <dbReference type="ARBA" id="ARBA00023014"/>
    </source>
</evidence>
<comment type="cofactor">
    <cofactor evidence="7">
        <name>[4Fe-4S] cluster</name>
        <dbReference type="ChEBI" id="CHEBI:49883"/>
    </cofactor>
    <text evidence="7">Binds 1 [4Fe-4S] cluster.</text>
</comment>
<dbReference type="GO" id="GO:1990077">
    <property type="term" value="C:primosome complex"/>
    <property type="evidence" value="ECO:0007669"/>
    <property type="project" value="UniProtKB-KW"/>
</dbReference>
<keyword evidence="6 7" id="KW-0411">Iron-sulfur</keyword>
<gene>
    <name evidence="7" type="primary">priL</name>
    <name evidence="9" type="ORF">J5U21_02857</name>
    <name evidence="10" type="ORF">J5U22_02870</name>
</gene>
<comment type="similarity">
    <text evidence="7">Belongs to the eukaryotic-type primase large subunit family.</text>
</comment>
<comment type="subunit">
    <text evidence="7">Heterodimer of a small subunit (PriS) and a large subunit (PriL).</text>
</comment>
<keyword evidence="12" id="KW-1185">Reference proteome</keyword>
<evidence type="ECO:0000256" key="3">
    <source>
        <dbReference type="ARBA" id="ARBA00022705"/>
    </source>
</evidence>
<evidence type="ECO:0000313" key="10">
    <source>
        <dbReference type="EMBL" id="QXJ36306.1"/>
    </source>
</evidence>
<dbReference type="CDD" id="cd06560">
    <property type="entry name" value="PriL"/>
    <property type="match status" value="1"/>
</dbReference>
<dbReference type="InterPro" id="IPR058560">
    <property type="entry name" value="DNA_primase_C"/>
</dbReference>
<feature type="domain" description="DNA primase large subunit C-terminal" evidence="8">
    <location>
        <begin position="209"/>
        <end position="291"/>
    </location>
</feature>
<dbReference type="GO" id="GO:0051539">
    <property type="term" value="F:4 iron, 4 sulfur cluster binding"/>
    <property type="evidence" value="ECO:0007669"/>
    <property type="project" value="UniProtKB-UniRule"/>
</dbReference>
<evidence type="ECO:0000313" key="9">
    <source>
        <dbReference type="EMBL" id="QXJ33189.1"/>
    </source>
</evidence>
<feature type="binding site" evidence="7">
    <location>
        <position position="280"/>
    </location>
    <ligand>
        <name>[4Fe-4S] cluster</name>
        <dbReference type="ChEBI" id="CHEBI:49883"/>
    </ligand>
</feature>
<dbReference type="Proteomes" id="UP000693941">
    <property type="component" value="Chromosome"/>
</dbReference>
<dbReference type="GO" id="GO:0006269">
    <property type="term" value="P:DNA replication, synthesis of primer"/>
    <property type="evidence" value="ECO:0007669"/>
    <property type="project" value="UniProtKB-UniRule"/>
</dbReference>
<sequence>MVLDVKKYPFIKSLEDELKKYGGGITLSDLLLNSTTLIDQAKDRIQKVKSGEGLPHYVSYNEPVLVFYTTLLSLAILNDPGLIRKYAHIEAKQFKSLLQNENVENLLEISKLLDLKINKCDQIKFSLEKKRRIIQKEFCVNFIDYLKYTKGLREDWQLSKQILHKGYVYLDKNQLIDLIAENIKNKVVEMIKPLNLKEVPEKLKSLIEKKGIVPPCIENILGKENLSEEEIRTLITFYINIGKGLSSIIAIMKKWNVTNIEDLYKKYRGDKETRYIVYSCARMKQLGLCVSNCNVKNPLQLYFLSNE</sequence>
<proteinExistence type="inferred from homology"/>
<dbReference type="GO" id="GO:0046872">
    <property type="term" value="F:metal ion binding"/>
    <property type="evidence" value="ECO:0007669"/>
    <property type="project" value="UniProtKB-KW"/>
</dbReference>
<dbReference type="AlphaFoldDB" id="A0A8F5BXJ5"/>
<feature type="binding site" evidence="7">
    <location>
        <position position="216"/>
    </location>
    <ligand>
        <name>[4Fe-4S] cluster</name>
        <dbReference type="ChEBI" id="CHEBI:49883"/>
    </ligand>
</feature>
<evidence type="ECO:0000256" key="5">
    <source>
        <dbReference type="ARBA" id="ARBA00023004"/>
    </source>
</evidence>
<evidence type="ECO:0000259" key="8">
    <source>
        <dbReference type="Pfam" id="PF04104"/>
    </source>
</evidence>
<dbReference type="RefSeq" id="WP_218258695.1">
    <property type="nucleotide sequence ID" value="NZ_CP077713.1"/>
</dbReference>
<dbReference type="EMBL" id="CP077715">
    <property type="protein sequence ID" value="QXJ33189.1"/>
    <property type="molecule type" value="Genomic_DNA"/>
</dbReference>
<dbReference type="GeneID" id="65564317"/>
<dbReference type="Proteomes" id="UP000694036">
    <property type="component" value="Chromosome"/>
</dbReference>
<dbReference type="HAMAP" id="MF_00701">
    <property type="entry name" value="DNA_primase_lrg_arc"/>
    <property type="match status" value="1"/>
</dbReference>
<dbReference type="GO" id="GO:0003899">
    <property type="term" value="F:DNA-directed RNA polymerase activity"/>
    <property type="evidence" value="ECO:0007669"/>
    <property type="project" value="InterPro"/>
</dbReference>
<keyword evidence="4 7" id="KW-0479">Metal-binding</keyword>
<comment type="function">
    <text evidence="7">Regulatory subunit of DNA primase, an RNA polymerase that catalyzes the synthesis of short RNA molecules used as primers for DNA polymerase during DNA replication. Stabilizes and modulates the activity of the small subunit, increasing the rate of DNA synthesis, and conferring RNA synthesis capability. The DNA polymerase activity may enable DNA primase to also catalyze primer extension after primer synthesis. May also play a role in DNA repair.</text>
</comment>
<accession>A0A8F5BXJ5</accession>
<evidence type="ECO:0000256" key="2">
    <source>
        <dbReference type="ARBA" id="ARBA00022515"/>
    </source>
</evidence>
<dbReference type="NCBIfam" id="NF007127">
    <property type="entry name" value="PRK09568.1"/>
    <property type="match status" value="1"/>
</dbReference>
<evidence type="ECO:0000313" key="12">
    <source>
        <dbReference type="Proteomes" id="UP000694036"/>
    </source>
</evidence>
<evidence type="ECO:0000313" key="11">
    <source>
        <dbReference type="Proteomes" id="UP000693941"/>
    </source>
</evidence>
<dbReference type="Pfam" id="PF04104">
    <property type="entry name" value="DNA_primase_lrg"/>
    <property type="match status" value="1"/>
</dbReference>
<feature type="binding site" evidence="7">
    <location>
        <position position="293"/>
    </location>
    <ligand>
        <name>[4Fe-4S] cluster</name>
        <dbReference type="ChEBI" id="CHEBI:49883"/>
    </ligand>
</feature>
<evidence type="ECO:0000256" key="4">
    <source>
        <dbReference type="ARBA" id="ARBA00022723"/>
    </source>
</evidence>
<organism evidence="9 11">
    <name type="scientific">Saccharolobus shibatae</name>
    <dbReference type="NCBI Taxonomy" id="2286"/>
    <lineage>
        <taxon>Archaea</taxon>
        <taxon>Thermoproteota</taxon>
        <taxon>Thermoprotei</taxon>
        <taxon>Sulfolobales</taxon>
        <taxon>Sulfolobaceae</taxon>
        <taxon>Saccharolobus</taxon>
    </lineage>
</organism>
<keyword evidence="3 7" id="KW-0235">DNA replication</keyword>
<dbReference type="Pfam" id="PF26466">
    <property type="entry name" value="DNA_primase_lrg_N"/>
    <property type="match status" value="1"/>
</dbReference>
<keyword evidence="5 7" id="KW-0408">Iron</keyword>